<keyword evidence="1" id="KW-0732">Signal</keyword>
<sequence length="153" mass="16601">MTKPFRAKGLLLASLMLCSAGYSYAQSAVTAKYRWCENTFQPSADVAKNYALLPKADYTPSHDLSTWSAGEAMQAYAKNVTGVDSVLFMLVVDEHGTIKDAKVMKASNGTHAAALKTLLSDTKTSGPSFLRNKAVACYVPCTITIEARRVRLQ</sequence>
<evidence type="ECO:0000256" key="1">
    <source>
        <dbReference type="SAM" id="SignalP"/>
    </source>
</evidence>
<feature type="signal peptide" evidence="1">
    <location>
        <begin position="1"/>
        <end position="25"/>
    </location>
</feature>
<keyword evidence="3" id="KW-1185">Reference proteome</keyword>
<evidence type="ECO:0008006" key="4">
    <source>
        <dbReference type="Google" id="ProtNLM"/>
    </source>
</evidence>
<dbReference type="EMBL" id="CP107006">
    <property type="protein sequence ID" value="UYQ92131.1"/>
    <property type="molecule type" value="Genomic_DNA"/>
</dbReference>
<evidence type="ECO:0000313" key="2">
    <source>
        <dbReference type="EMBL" id="UYQ92131.1"/>
    </source>
</evidence>
<protein>
    <recommendedName>
        <fullName evidence="4">TonB C-terminal domain-containing protein</fullName>
    </recommendedName>
</protein>
<dbReference type="RefSeq" id="WP_264280450.1">
    <property type="nucleotide sequence ID" value="NZ_CP107006.1"/>
</dbReference>
<proteinExistence type="predicted"/>
<accession>A0ABY6IY46</accession>
<feature type="chain" id="PRO_5046172455" description="TonB C-terminal domain-containing protein" evidence="1">
    <location>
        <begin position="26"/>
        <end position="153"/>
    </location>
</feature>
<gene>
    <name evidence="2" type="ORF">MKQ68_18750</name>
</gene>
<reference evidence="2" key="1">
    <citation type="submission" date="2022-10" db="EMBL/GenBank/DDBJ databases">
        <title>Chitinophaga sp. nov., isolated from soil.</title>
        <authorList>
            <person name="Jeon C.O."/>
        </authorList>
    </citation>
    <scope>NUCLEOTIDE SEQUENCE</scope>
    <source>
        <strain evidence="2">R8</strain>
    </source>
</reference>
<dbReference type="Proteomes" id="UP001162741">
    <property type="component" value="Chromosome"/>
</dbReference>
<name>A0ABY6IY46_9BACT</name>
<evidence type="ECO:0000313" key="3">
    <source>
        <dbReference type="Proteomes" id="UP001162741"/>
    </source>
</evidence>
<organism evidence="2 3">
    <name type="scientific">Chitinophaga horti</name>
    <dbReference type="NCBI Taxonomy" id="2920382"/>
    <lineage>
        <taxon>Bacteria</taxon>
        <taxon>Pseudomonadati</taxon>
        <taxon>Bacteroidota</taxon>
        <taxon>Chitinophagia</taxon>
        <taxon>Chitinophagales</taxon>
        <taxon>Chitinophagaceae</taxon>
        <taxon>Chitinophaga</taxon>
    </lineage>
</organism>